<evidence type="ECO:0000313" key="1">
    <source>
        <dbReference type="EMBL" id="KIH54047.1"/>
    </source>
</evidence>
<organism evidence="1 2">
    <name type="scientific">Ancylostoma duodenale</name>
    <dbReference type="NCBI Taxonomy" id="51022"/>
    <lineage>
        <taxon>Eukaryota</taxon>
        <taxon>Metazoa</taxon>
        <taxon>Ecdysozoa</taxon>
        <taxon>Nematoda</taxon>
        <taxon>Chromadorea</taxon>
        <taxon>Rhabditida</taxon>
        <taxon>Rhabditina</taxon>
        <taxon>Rhabditomorpha</taxon>
        <taxon>Strongyloidea</taxon>
        <taxon>Ancylostomatidae</taxon>
        <taxon>Ancylostomatinae</taxon>
        <taxon>Ancylostoma</taxon>
    </lineage>
</organism>
<gene>
    <name evidence="1" type="ORF">ANCDUO_15808</name>
</gene>
<accession>A0A0C2CW00</accession>
<reference evidence="1 2" key="1">
    <citation type="submission" date="2013-12" db="EMBL/GenBank/DDBJ databases">
        <title>Draft genome of the parsitic nematode Ancylostoma duodenale.</title>
        <authorList>
            <person name="Mitreva M."/>
        </authorList>
    </citation>
    <scope>NUCLEOTIDE SEQUENCE [LARGE SCALE GENOMIC DNA]</scope>
    <source>
        <strain evidence="1 2">Zhejiang</strain>
    </source>
</reference>
<protein>
    <submittedName>
        <fullName evidence="1">Uncharacterized protein</fullName>
    </submittedName>
</protein>
<dbReference type="AlphaFoldDB" id="A0A0C2CW00"/>
<dbReference type="OrthoDB" id="5846748at2759"/>
<name>A0A0C2CW00_9BILA</name>
<dbReference type="Proteomes" id="UP000054047">
    <property type="component" value="Unassembled WGS sequence"/>
</dbReference>
<evidence type="ECO:0000313" key="2">
    <source>
        <dbReference type="Proteomes" id="UP000054047"/>
    </source>
</evidence>
<keyword evidence="2" id="KW-1185">Reference proteome</keyword>
<dbReference type="EMBL" id="KN739826">
    <property type="protein sequence ID" value="KIH54047.1"/>
    <property type="molecule type" value="Genomic_DNA"/>
</dbReference>
<proteinExistence type="predicted"/>
<sequence>MYSNLEKKDDYVDCPEQFFADINKKFEDNVGFLSLGFARMLFRHLLGRFRTSLQKLFVSLHTSEVLPGYLVSARCMVQNTLPPGSIWHFYLAITCCVPITVSEYFPLTCTVSDGAEKMETTGCLRDHFGEHITDIVDHGNHGCRNCYKMIMVPGAADWWIDEFNQTHTTALCRRDEGTVICEVFVWSFLWAAGNFLRTILVEFVKLSSVA</sequence>